<gene>
    <name evidence="1" type="ORF">BFJ63_vAg17891</name>
</gene>
<reference evidence="1 2" key="1">
    <citation type="submission" date="2016-12" db="EMBL/GenBank/DDBJ databases">
        <title>Draft genome sequence of Fusarium oxysporum causing rot on Narcissus.</title>
        <authorList>
            <person name="Armitage A.D."/>
            <person name="Taylor A."/>
            <person name="Clarkson J.P."/>
            <person name="Harrison R.J."/>
            <person name="Jackson A.C."/>
        </authorList>
    </citation>
    <scope>NUCLEOTIDE SEQUENCE [LARGE SCALE GENOMIC DNA]</scope>
    <source>
        <strain evidence="1 2">N139</strain>
    </source>
</reference>
<protein>
    <submittedName>
        <fullName evidence="1">Uncharacterized protein</fullName>
    </submittedName>
</protein>
<proteinExistence type="predicted"/>
<dbReference type="AlphaFoldDB" id="A0A4Q2V327"/>
<comment type="caution">
    <text evidence="1">The sequence shown here is derived from an EMBL/GenBank/DDBJ whole genome shotgun (WGS) entry which is preliminary data.</text>
</comment>
<accession>A0A4Q2V327</accession>
<dbReference type="Proteomes" id="UP000290540">
    <property type="component" value="Unassembled WGS sequence"/>
</dbReference>
<name>A0A4Q2V327_FUSOX</name>
<sequence>MRDEHPMLCEQFEALHHIVATAKDKGGTDNAPDLSKKAIVLLKSTRVDVACLKRGVCPEEP</sequence>
<dbReference type="EMBL" id="MQTW01000723">
    <property type="protein sequence ID" value="RYC79229.1"/>
    <property type="molecule type" value="Genomic_DNA"/>
</dbReference>
<evidence type="ECO:0000313" key="1">
    <source>
        <dbReference type="EMBL" id="RYC79229.1"/>
    </source>
</evidence>
<evidence type="ECO:0000313" key="2">
    <source>
        <dbReference type="Proteomes" id="UP000290540"/>
    </source>
</evidence>
<organism evidence="1 2">
    <name type="scientific">Fusarium oxysporum f. sp. narcissi</name>
    <dbReference type="NCBI Taxonomy" id="451672"/>
    <lineage>
        <taxon>Eukaryota</taxon>
        <taxon>Fungi</taxon>
        <taxon>Dikarya</taxon>
        <taxon>Ascomycota</taxon>
        <taxon>Pezizomycotina</taxon>
        <taxon>Sordariomycetes</taxon>
        <taxon>Hypocreomycetidae</taxon>
        <taxon>Hypocreales</taxon>
        <taxon>Nectriaceae</taxon>
        <taxon>Fusarium</taxon>
        <taxon>Fusarium oxysporum species complex</taxon>
    </lineage>
</organism>